<protein>
    <submittedName>
        <fullName evidence="1">HAD superfamily (Subfamily IIIA) phosphatase</fullName>
    </submittedName>
</protein>
<dbReference type="GO" id="GO:0008962">
    <property type="term" value="F:phosphatidylglycerophosphatase activity"/>
    <property type="evidence" value="ECO:0007669"/>
    <property type="project" value="InterPro"/>
</dbReference>
<evidence type="ECO:0000313" key="1">
    <source>
        <dbReference type="EMBL" id="KRM02589.1"/>
    </source>
</evidence>
<dbReference type="InterPro" id="IPR036412">
    <property type="entry name" value="HAD-like_sf"/>
</dbReference>
<keyword evidence="2" id="KW-1185">Reference proteome</keyword>
<accession>A0A0R1VAV5</accession>
<dbReference type="InterPro" id="IPR023214">
    <property type="entry name" value="HAD_sf"/>
</dbReference>
<dbReference type="NCBIfam" id="TIGR01662">
    <property type="entry name" value="HAD-SF-IIIA"/>
    <property type="match status" value="1"/>
</dbReference>
<dbReference type="AlphaFoldDB" id="A0A0R1VAV5"/>
<dbReference type="GO" id="GO:0005737">
    <property type="term" value="C:cytoplasm"/>
    <property type="evidence" value="ECO:0007669"/>
    <property type="project" value="TreeGrafter"/>
</dbReference>
<dbReference type="CDD" id="cd16416">
    <property type="entry name" value="HAD_BsYqeG-like"/>
    <property type="match status" value="1"/>
</dbReference>
<dbReference type="NCBIfam" id="TIGR01668">
    <property type="entry name" value="YqeG_hyp_ppase"/>
    <property type="match status" value="1"/>
</dbReference>
<dbReference type="PANTHER" id="PTHR19288:SF25">
    <property type="entry name" value="PHOSPHATIDYLGLYCEROPHOSPHATASE GEP4, MITOCHONDRIAL"/>
    <property type="match status" value="1"/>
</dbReference>
<dbReference type="PATRIC" id="fig|1423749.3.peg.1826"/>
<dbReference type="InterPro" id="IPR010021">
    <property type="entry name" value="PGPP1/Gep4"/>
</dbReference>
<dbReference type="EMBL" id="AZFN01000009">
    <property type="protein sequence ID" value="KRM02589.1"/>
    <property type="molecule type" value="Genomic_DNA"/>
</dbReference>
<organism evidence="1 2">
    <name type="scientific">Limosilactobacillus gastricus DSM 16045</name>
    <dbReference type="NCBI Taxonomy" id="1423749"/>
    <lineage>
        <taxon>Bacteria</taxon>
        <taxon>Bacillati</taxon>
        <taxon>Bacillota</taxon>
        <taxon>Bacilli</taxon>
        <taxon>Lactobacillales</taxon>
        <taxon>Lactobacillaceae</taxon>
        <taxon>Limosilactobacillus</taxon>
    </lineage>
</organism>
<dbReference type="Proteomes" id="UP000051739">
    <property type="component" value="Unassembled WGS sequence"/>
</dbReference>
<dbReference type="PANTHER" id="PTHR19288">
    <property type="entry name" value="4-NITROPHENYLPHOSPHATASE-RELATED"/>
    <property type="match status" value="1"/>
</dbReference>
<dbReference type="Pfam" id="PF00702">
    <property type="entry name" value="Hydrolase"/>
    <property type="match status" value="1"/>
</dbReference>
<proteinExistence type="predicted"/>
<comment type="caution">
    <text evidence="1">The sequence shown here is derived from an EMBL/GenBank/DDBJ whole genome shotgun (WGS) entry which is preliminary data.</text>
</comment>
<sequence length="175" mass="20030">MLARFKPTWMIERFSDIDPDQLKQMGIHVVFSDLDNTLIAWNNPDGTPELREWMRKLADAQIQLIVVSNNSHDRIGRAVEKIGLPFVSRALKPLPVGINRTLKKMQLAPSEVVMVGDQIMTDILAANSAGIRSILVKPLLPSDKWITKPNRMMEKQVMRLMQGQDSQMQWQKELK</sequence>
<dbReference type="RefSeq" id="WP_056937181.1">
    <property type="nucleotide sequence ID" value="NZ_AZFN01000009.1"/>
</dbReference>
<dbReference type="SUPFAM" id="SSF56784">
    <property type="entry name" value="HAD-like"/>
    <property type="match status" value="1"/>
</dbReference>
<reference evidence="1 2" key="1">
    <citation type="journal article" date="2015" name="Genome Announc.">
        <title>Expanding the biotechnology potential of lactobacilli through comparative genomics of 213 strains and associated genera.</title>
        <authorList>
            <person name="Sun Z."/>
            <person name="Harris H.M."/>
            <person name="McCann A."/>
            <person name="Guo C."/>
            <person name="Argimon S."/>
            <person name="Zhang W."/>
            <person name="Yang X."/>
            <person name="Jeffery I.B."/>
            <person name="Cooney J.C."/>
            <person name="Kagawa T.F."/>
            <person name="Liu W."/>
            <person name="Song Y."/>
            <person name="Salvetti E."/>
            <person name="Wrobel A."/>
            <person name="Rasinkangas P."/>
            <person name="Parkhill J."/>
            <person name="Rea M.C."/>
            <person name="O'Sullivan O."/>
            <person name="Ritari J."/>
            <person name="Douillard F.P."/>
            <person name="Paul Ross R."/>
            <person name="Yang R."/>
            <person name="Briner A.E."/>
            <person name="Felis G.E."/>
            <person name="de Vos W.M."/>
            <person name="Barrangou R."/>
            <person name="Klaenhammer T.R."/>
            <person name="Caufield P.W."/>
            <person name="Cui Y."/>
            <person name="Zhang H."/>
            <person name="O'Toole P.W."/>
        </authorList>
    </citation>
    <scope>NUCLEOTIDE SEQUENCE [LARGE SCALE GENOMIC DNA]</scope>
    <source>
        <strain evidence="1 2">DSM 16045</strain>
    </source>
</reference>
<name>A0A0R1VAV5_9LACO</name>
<dbReference type="InterPro" id="IPR006549">
    <property type="entry name" value="HAD-SF_hydro_IIIA"/>
</dbReference>
<dbReference type="Gene3D" id="3.40.50.1000">
    <property type="entry name" value="HAD superfamily/HAD-like"/>
    <property type="match status" value="1"/>
</dbReference>
<evidence type="ECO:0000313" key="2">
    <source>
        <dbReference type="Proteomes" id="UP000051739"/>
    </source>
</evidence>
<gene>
    <name evidence="1" type="ORF">FC60_GL001765</name>
</gene>